<name>A0AAN7Z8M4_9PEZI</name>
<sequence length="226" mass="26003">MDWLSQYLRQRVKKRLDRVEDSISPTLLMATDWLNGWLYRYSGIIVTPLPCYDLDIEAFAIVMARVLNRTTQVPDLVSLDTLSKVAAIVSEVDCHEGMDDLPQRWMDKLWAEEYSTPFCSHKAIHWIYAAGIFNDSHKYREATRELMLHWNSPTMPVQLPIDGNIICKLPGNVLSENGLTPAAAEMHRRRKNTLYSIVSIFTRLIHDTQFIIERCDGSDTSLFRAG</sequence>
<reference evidence="1 2" key="1">
    <citation type="submission" date="2023-10" db="EMBL/GenBank/DDBJ databases">
        <title>Draft genome sequence of Xylaria bambusicola isolate GMP-LS, the root and basal stem rot pathogen of sugarcane in Indonesia.</title>
        <authorList>
            <person name="Selvaraj P."/>
            <person name="Muralishankar V."/>
            <person name="Muruganantham S."/>
            <person name="Sp S."/>
            <person name="Haryani S."/>
            <person name="Lau K.J.X."/>
            <person name="Naqvi N.I."/>
        </authorList>
    </citation>
    <scope>NUCLEOTIDE SEQUENCE [LARGE SCALE GENOMIC DNA]</scope>
    <source>
        <strain evidence="1">GMP-LS</strain>
    </source>
</reference>
<keyword evidence="2" id="KW-1185">Reference proteome</keyword>
<comment type="caution">
    <text evidence="1">The sequence shown here is derived from an EMBL/GenBank/DDBJ whole genome shotgun (WGS) entry which is preliminary data.</text>
</comment>
<dbReference type="EMBL" id="JAWHQM010000009">
    <property type="protein sequence ID" value="KAK5628626.1"/>
    <property type="molecule type" value="Genomic_DNA"/>
</dbReference>
<gene>
    <name evidence="1" type="ORF">RRF57_004341</name>
</gene>
<organism evidence="1 2">
    <name type="scientific">Xylaria bambusicola</name>
    <dbReference type="NCBI Taxonomy" id="326684"/>
    <lineage>
        <taxon>Eukaryota</taxon>
        <taxon>Fungi</taxon>
        <taxon>Dikarya</taxon>
        <taxon>Ascomycota</taxon>
        <taxon>Pezizomycotina</taxon>
        <taxon>Sordariomycetes</taxon>
        <taxon>Xylariomycetidae</taxon>
        <taxon>Xylariales</taxon>
        <taxon>Xylariaceae</taxon>
        <taxon>Xylaria</taxon>
    </lineage>
</organism>
<evidence type="ECO:0000313" key="1">
    <source>
        <dbReference type="EMBL" id="KAK5628626.1"/>
    </source>
</evidence>
<dbReference type="Proteomes" id="UP001305414">
    <property type="component" value="Unassembled WGS sequence"/>
</dbReference>
<accession>A0AAN7Z8M4</accession>
<proteinExistence type="predicted"/>
<dbReference type="AlphaFoldDB" id="A0AAN7Z8M4"/>
<protein>
    <submittedName>
        <fullName evidence="1">Uncharacterized protein</fullName>
    </submittedName>
</protein>
<evidence type="ECO:0000313" key="2">
    <source>
        <dbReference type="Proteomes" id="UP001305414"/>
    </source>
</evidence>